<comment type="pathway">
    <text evidence="7">Isoprenoid biosynthesis; isopentenyl diphosphate biosynthesis via DXP pathway; isopentenyl diphosphate from 1-deoxy-D-xylulose 5-phosphate: step 6/6.</text>
</comment>
<dbReference type="GO" id="GO:0051539">
    <property type="term" value="F:4 iron, 4 sulfur cluster binding"/>
    <property type="evidence" value="ECO:0007669"/>
    <property type="project" value="UniProtKB-KW"/>
</dbReference>
<dbReference type="InterPro" id="IPR003451">
    <property type="entry name" value="LytB/IspH"/>
</dbReference>
<protein>
    <recommendedName>
        <fullName evidence="10">4-hydroxy-3-methylbut-2-enyl diphosphate reductase</fullName>
        <ecNumber evidence="10">1.17.7.4</ecNumber>
    </recommendedName>
</protein>
<dbReference type="PANTHER" id="PTHR31619:SF5">
    <property type="entry name" value="4-HYDROXY-3-METHYLBUT-2-ENYL DIPHOSPHATE REDUCTASE, CHLOROPLASTIC"/>
    <property type="match status" value="1"/>
</dbReference>
<dbReference type="GO" id="GO:0046872">
    <property type="term" value="F:metal ion binding"/>
    <property type="evidence" value="ECO:0007669"/>
    <property type="project" value="UniProtKB-KW"/>
</dbReference>
<proteinExistence type="inferred from homology"/>
<comment type="similarity">
    <text evidence="9">Belongs to the IspH family.</text>
</comment>
<comment type="cofactor">
    <cofactor evidence="1">
        <name>[4Fe-4S] cluster</name>
        <dbReference type="ChEBI" id="CHEBI:49883"/>
    </cofactor>
</comment>
<dbReference type="OrthoDB" id="1698201at2759"/>
<keyword evidence="4" id="KW-0560">Oxidoreductase</keyword>
<keyword evidence="3" id="KW-0479">Metal-binding</keyword>
<name>A0A1B5Z9T8_TRISU</name>
<keyword evidence="6" id="KW-0411">Iron-sulfur</keyword>
<dbReference type="Proteomes" id="UP000242715">
    <property type="component" value="Unassembled WGS sequence"/>
</dbReference>
<gene>
    <name evidence="11" type="ORF">TSUD_425000</name>
</gene>
<feature type="non-terminal residue" evidence="11">
    <location>
        <position position="1"/>
    </location>
</feature>
<dbReference type="AlphaFoldDB" id="A0A1B5Z9T8"/>
<sequence>LNMFATREAFFEKFKFALSKGFDPDSDLIKLGIANQTTMLNGETEEIGKLVERTMMRKYGVENATEHFISFNTICDATQVFPLL</sequence>
<evidence type="ECO:0000256" key="4">
    <source>
        <dbReference type="ARBA" id="ARBA00023002"/>
    </source>
</evidence>
<dbReference type="EMBL" id="BCLP01052302">
    <property type="protein sequence ID" value="GAU10873.1"/>
    <property type="molecule type" value="Genomic_DNA"/>
</dbReference>
<evidence type="ECO:0000313" key="11">
    <source>
        <dbReference type="EMBL" id="GAU10873.1"/>
    </source>
</evidence>
<evidence type="ECO:0000256" key="1">
    <source>
        <dbReference type="ARBA" id="ARBA00001966"/>
    </source>
</evidence>
<evidence type="ECO:0000256" key="7">
    <source>
        <dbReference type="ARBA" id="ARBA00046313"/>
    </source>
</evidence>
<dbReference type="GO" id="GO:0019288">
    <property type="term" value="P:isopentenyl diphosphate biosynthetic process, methylerythritol 4-phosphate pathway"/>
    <property type="evidence" value="ECO:0007669"/>
    <property type="project" value="InterPro"/>
</dbReference>
<reference evidence="12" key="1">
    <citation type="journal article" date="2017" name="Front. Plant Sci.">
        <title>Climate Clever Clovers: New Paradigm to Reduce the Environmental Footprint of Ruminants by Breeding Low Methanogenic Forages Utilizing Haplotype Variation.</title>
        <authorList>
            <person name="Kaur P."/>
            <person name="Appels R."/>
            <person name="Bayer P.E."/>
            <person name="Keeble-Gagnere G."/>
            <person name="Wang J."/>
            <person name="Hirakawa H."/>
            <person name="Shirasawa K."/>
            <person name="Vercoe P."/>
            <person name="Stefanova K."/>
            <person name="Durmic Z."/>
            <person name="Nichols P."/>
            <person name="Revell C."/>
            <person name="Isobe S.N."/>
            <person name="Edwards D."/>
            <person name="Erskine W."/>
        </authorList>
    </citation>
    <scope>NUCLEOTIDE SEQUENCE [LARGE SCALE GENOMIC DNA]</scope>
    <source>
        <strain evidence="12">cv. Daliak</strain>
    </source>
</reference>
<evidence type="ECO:0000313" key="12">
    <source>
        <dbReference type="Proteomes" id="UP000242715"/>
    </source>
</evidence>
<comment type="pathway">
    <text evidence="8">Isoprenoid biosynthesis; dimethylallyl diphosphate biosynthesis; dimethylallyl diphosphate from (2E)-4-hydroxy-3-methylbutenyl diphosphate: step 1/1.</text>
</comment>
<evidence type="ECO:0000256" key="8">
    <source>
        <dbReference type="ARBA" id="ARBA00046314"/>
    </source>
</evidence>
<keyword evidence="5" id="KW-0408">Iron</keyword>
<dbReference type="PANTHER" id="PTHR31619">
    <property type="entry name" value="4-HYDROXY-3-METHYLBUT-2-ENYL DIPHOSPHATE REDUCTASE, CHLOROPLASTIC"/>
    <property type="match status" value="1"/>
</dbReference>
<organism evidence="11 12">
    <name type="scientific">Trifolium subterraneum</name>
    <name type="common">Subterranean clover</name>
    <dbReference type="NCBI Taxonomy" id="3900"/>
    <lineage>
        <taxon>Eukaryota</taxon>
        <taxon>Viridiplantae</taxon>
        <taxon>Streptophyta</taxon>
        <taxon>Embryophyta</taxon>
        <taxon>Tracheophyta</taxon>
        <taxon>Spermatophyta</taxon>
        <taxon>Magnoliopsida</taxon>
        <taxon>eudicotyledons</taxon>
        <taxon>Gunneridae</taxon>
        <taxon>Pentapetalae</taxon>
        <taxon>rosids</taxon>
        <taxon>fabids</taxon>
        <taxon>Fabales</taxon>
        <taxon>Fabaceae</taxon>
        <taxon>Papilionoideae</taxon>
        <taxon>50 kb inversion clade</taxon>
        <taxon>NPAAA clade</taxon>
        <taxon>Hologalegina</taxon>
        <taxon>IRL clade</taxon>
        <taxon>Trifolieae</taxon>
        <taxon>Trifolium</taxon>
    </lineage>
</organism>
<evidence type="ECO:0000256" key="5">
    <source>
        <dbReference type="ARBA" id="ARBA00023004"/>
    </source>
</evidence>
<evidence type="ECO:0000256" key="9">
    <source>
        <dbReference type="ARBA" id="ARBA00046335"/>
    </source>
</evidence>
<evidence type="ECO:0000256" key="3">
    <source>
        <dbReference type="ARBA" id="ARBA00022723"/>
    </source>
</evidence>
<accession>A0A1B5Z9T8</accession>
<keyword evidence="2" id="KW-0004">4Fe-4S</keyword>
<evidence type="ECO:0000256" key="6">
    <source>
        <dbReference type="ARBA" id="ARBA00023014"/>
    </source>
</evidence>
<evidence type="ECO:0000256" key="10">
    <source>
        <dbReference type="ARBA" id="ARBA00047177"/>
    </source>
</evidence>
<dbReference type="Pfam" id="PF02401">
    <property type="entry name" value="LYTB"/>
    <property type="match status" value="1"/>
</dbReference>
<keyword evidence="12" id="KW-1185">Reference proteome</keyword>
<dbReference type="GO" id="GO:0051745">
    <property type="term" value="F:4-hydroxy-3-methylbut-2-enyl diphosphate reductase activity"/>
    <property type="evidence" value="ECO:0007669"/>
    <property type="project" value="UniProtKB-EC"/>
</dbReference>
<comment type="caution">
    <text evidence="11">The sequence shown here is derived from an EMBL/GenBank/DDBJ whole genome shotgun (WGS) entry which is preliminary data.</text>
</comment>
<evidence type="ECO:0000256" key="2">
    <source>
        <dbReference type="ARBA" id="ARBA00022485"/>
    </source>
</evidence>
<dbReference type="GO" id="GO:0050992">
    <property type="term" value="P:dimethylallyl diphosphate biosynthetic process"/>
    <property type="evidence" value="ECO:0007669"/>
    <property type="project" value="InterPro"/>
</dbReference>
<dbReference type="EC" id="1.17.7.4" evidence="10"/>